<reference evidence="1" key="1">
    <citation type="submission" date="2015-10" db="EMBL/GenBank/DDBJ databases">
        <authorList>
            <person name="Gilbert D.G."/>
        </authorList>
    </citation>
    <scope>NUCLEOTIDE SEQUENCE</scope>
    <source>
        <strain evidence="1">Phyl III-seqv23</strain>
    </source>
</reference>
<protein>
    <submittedName>
        <fullName evidence="1">Uncharacterized protein</fullName>
    </submittedName>
</protein>
<gene>
    <name evidence="1" type="ORF">RUN215_v1_670068</name>
</gene>
<dbReference type="EMBL" id="LN899820">
    <property type="protein sequence ID" value="CUV56170.1"/>
    <property type="molecule type" value="Genomic_DNA"/>
</dbReference>
<evidence type="ECO:0000313" key="1">
    <source>
        <dbReference type="EMBL" id="CUV56170.1"/>
    </source>
</evidence>
<name>A0A0S4WXB2_RALSL</name>
<proteinExistence type="predicted"/>
<organism evidence="1">
    <name type="scientific">Ralstonia solanacearum</name>
    <name type="common">Pseudomonas solanacearum</name>
    <dbReference type="NCBI Taxonomy" id="305"/>
    <lineage>
        <taxon>Bacteria</taxon>
        <taxon>Pseudomonadati</taxon>
        <taxon>Pseudomonadota</taxon>
        <taxon>Betaproteobacteria</taxon>
        <taxon>Burkholderiales</taxon>
        <taxon>Burkholderiaceae</taxon>
        <taxon>Ralstonia</taxon>
        <taxon>Ralstonia solanacearum species complex</taxon>
    </lineage>
</organism>
<sequence length="86" mass="9394">MARWCSKRGSMPFQVCRGSPAVRDAAPTSSTQISGTTSRNATGICEIEASVHGKLRIHFERSLDTHLALLNLACAVIRGRFVDQFC</sequence>
<accession>A0A0S4WXB2</accession>
<dbReference type="AlphaFoldDB" id="A0A0S4WXB2"/>